<dbReference type="Proteomes" id="UP001519342">
    <property type="component" value="Unassembled WGS sequence"/>
</dbReference>
<keyword evidence="1" id="KW-1133">Transmembrane helix</keyword>
<evidence type="ECO:0000313" key="4">
    <source>
        <dbReference type="EMBL" id="MBP1924890.1"/>
    </source>
</evidence>
<sequence>MWKKNFGLKNFFFSFVIVCIVIYIFQNYKGSVETIVSEKGSLEDIINAKGIIIKDEEVYSSSTSGDITYYYKDGEKVKKGTLIADVHTNSNSSQIKNQIEEIQLAIDYKINNEKLDQNKNVKTSLTNEETLEFQDILQASILNGNLDEIYDEIRQVNINSISLSNSKYDSYDIEELKSILDNLTKSLSTNNIHCYSQSSGIVTYKTDGLEDLYKYESVMDLTPSNVIQKDLIELDSSLSNEVTSGEKLYKIIRNFNYYIAATVNNEYAKNFEANKYIKTRIKYDGSANEAWGYIKKINYGSEQSVLIIYFDDYFYKVYDKRYVDLELIIDVHEGIKINSKALIEKDGLKGVYIKDASNIVKFFPVEILGQDKDVSIIYIGNYVSEDRRRVINISENSYDTIKIFDKIIIEPEKVYEGQIIE</sequence>
<protein>
    <submittedName>
        <fullName evidence="4">Membrane fusion protein</fullName>
    </submittedName>
</protein>
<dbReference type="Pfam" id="PF26011">
    <property type="entry name" value="Beta-barrel_RND_rel"/>
    <property type="match status" value="1"/>
</dbReference>
<feature type="domain" description="RND related beta-barrel" evidence="2">
    <location>
        <begin position="257"/>
        <end position="329"/>
    </location>
</feature>
<feature type="transmembrane region" description="Helical" evidence="1">
    <location>
        <begin position="7"/>
        <end position="25"/>
    </location>
</feature>
<comment type="caution">
    <text evidence="4">The sequence shown here is derived from an EMBL/GenBank/DDBJ whole genome shotgun (WGS) entry which is preliminary data.</text>
</comment>
<feature type="domain" description="RND related barrel-sandwich hybrid" evidence="3">
    <location>
        <begin position="56"/>
        <end position="252"/>
    </location>
</feature>
<dbReference type="InterPro" id="IPR058709">
    <property type="entry name" value="BSH_RND-rel"/>
</dbReference>
<reference evidence="4 5" key="1">
    <citation type="submission" date="2021-03" db="EMBL/GenBank/DDBJ databases">
        <title>Genomic Encyclopedia of Type Strains, Phase IV (KMG-IV): sequencing the most valuable type-strain genomes for metagenomic binning, comparative biology and taxonomic classification.</title>
        <authorList>
            <person name="Goeker M."/>
        </authorList>
    </citation>
    <scope>NUCLEOTIDE SEQUENCE [LARGE SCALE GENOMIC DNA]</scope>
    <source>
        <strain evidence="4 5">DSM 24004</strain>
    </source>
</reference>
<keyword evidence="5" id="KW-1185">Reference proteome</keyword>
<evidence type="ECO:0000256" key="1">
    <source>
        <dbReference type="SAM" id="Phobius"/>
    </source>
</evidence>
<dbReference type="Pfam" id="PF26018">
    <property type="entry name" value="BSH_RND_rel"/>
    <property type="match status" value="1"/>
</dbReference>
<dbReference type="InterPro" id="IPR058729">
    <property type="entry name" value="Beta-barrel_RND-rel"/>
</dbReference>
<keyword evidence="1" id="KW-0472">Membrane</keyword>
<evidence type="ECO:0000259" key="3">
    <source>
        <dbReference type="Pfam" id="PF26018"/>
    </source>
</evidence>
<organism evidence="4 5">
    <name type="scientific">Sedimentibacter acidaminivorans</name>
    <dbReference type="NCBI Taxonomy" id="913099"/>
    <lineage>
        <taxon>Bacteria</taxon>
        <taxon>Bacillati</taxon>
        <taxon>Bacillota</taxon>
        <taxon>Tissierellia</taxon>
        <taxon>Sedimentibacter</taxon>
    </lineage>
</organism>
<accession>A0ABS4GB25</accession>
<name>A0ABS4GB25_9FIRM</name>
<dbReference type="RefSeq" id="WP_209510651.1">
    <property type="nucleotide sequence ID" value="NZ_JAGGKS010000002.1"/>
</dbReference>
<proteinExistence type="predicted"/>
<keyword evidence="1" id="KW-0812">Transmembrane</keyword>
<evidence type="ECO:0000259" key="2">
    <source>
        <dbReference type="Pfam" id="PF26011"/>
    </source>
</evidence>
<dbReference type="EMBL" id="JAGGKS010000002">
    <property type="protein sequence ID" value="MBP1924890.1"/>
    <property type="molecule type" value="Genomic_DNA"/>
</dbReference>
<gene>
    <name evidence="4" type="ORF">J2Z76_000747</name>
</gene>
<evidence type="ECO:0000313" key="5">
    <source>
        <dbReference type="Proteomes" id="UP001519342"/>
    </source>
</evidence>